<evidence type="ECO:0000259" key="15">
    <source>
        <dbReference type="SMART" id="SM00478"/>
    </source>
</evidence>
<evidence type="ECO:0000256" key="3">
    <source>
        <dbReference type="ARBA" id="ARBA00002933"/>
    </source>
</evidence>
<dbReference type="GO" id="GO:0000701">
    <property type="term" value="F:purine-specific mismatch base pair DNA N-glycosylase activity"/>
    <property type="evidence" value="ECO:0007669"/>
    <property type="project" value="UniProtKB-EC"/>
</dbReference>
<dbReference type="EMBL" id="DSID01000004">
    <property type="protein sequence ID" value="HEX69627.1"/>
    <property type="molecule type" value="Genomic_DNA"/>
</dbReference>
<dbReference type="SUPFAM" id="SSF48150">
    <property type="entry name" value="DNA-glycosylase"/>
    <property type="match status" value="1"/>
</dbReference>
<reference evidence="16" key="1">
    <citation type="journal article" date="2020" name="mSystems">
        <title>Genome- and Community-Level Interaction Insights into Carbon Utilization and Element Cycling Functions of Hydrothermarchaeota in Hydrothermal Sediment.</title>
        <authorList>
            <person name="Zhou Z."/>
            <person name="Liu Y."/>
            <person name="Xu W."/>
            <person name="Pan J."/>
            <person name="Luo Z.H."/>
            <person name="Li M."/>
        </authorList>
    </citation>
    <scope>NUCLEOTIDE SEQUENCE [LARGE SCALE GENOMIC DNA]</scope>
    <source>
        <strain evidence="16">SpSt-192</strain>
    </source>
</reference>
<evidence type="ECO:0000256" key="11">
    <source>
        <dbReference type="ARBA" id="ARBA00023004"/>
    </source>
</evidence>
<dbReference type="EC" id="3.2.2.31" evidence="5"/>
<accession>A0A7C2W5Q5</accession>
<dbReference type="SMART" id="SM00478">
    <property type="entry name" value="ENDO3c"/>
    <property type="match status" value="1"/>
</dbReference>
<evidence type="ECO:0000256" key="12">
    <source>
        <dbReference type="ARBA" id="ARBA00023014"/>
    </source>
</evidence>
<dbReference type="GO" id="GO:0035485">
    <property type="term" value="F:adenine/guanine mispair binding"/>
    <property type="evidence" value="ECO:0007669"/>
    <property type="project" value="TreeGrafter"/>
</dbReference>
<keyword evidence="10" id="KW-0378">Hydrolase</keyword>
<evidence type="ECO:0000256" key="2">
    <source>
        <dbReference type="ARBA" id="ARBA00001966"/>
    </source>
</evidence>
<keyword evidence="13" id="KW-0234">DNA repair</keyword>
<keyword evidence="7" id="KW-0004">4Fe-4S</keyword>
<evidence type="ECO:0000256" key="9">
    <source>
        <dbReference type="ARBA" id="ARBA00022763"/>
    </source>
</evidence>
<organism evidence="16">
    <name type="scientific">Thermorudis sp</name>
    <dbReference type="NCBI Taxonomy" id="1969470"/>
    <lineage>
        <taxon>Bacteria</taxon>
        <taxon>Pseudomonadati</taxon>
        <taxon>Thermomicrobiota</taxon>
        <taxon>Thermomicrobia</taxon>
        <taxon>Thermomicrobia incertae sedis</taxon>
        <taxon>Thermorudis</taxon>
    </lineage>
</organism>
<dbReference type="InterPro" id="IPR044298">
    <property type="entry name" value="MIG/MutY"/>
</dbReference>
<dbReference type="GO" id="GO:0032357">
    <property type="term" value="F:oxidized purine DNA binding"/>
    <property type="evidence" value="ECO:0007669"/>
    <property type="project" value="TreeGrafter"/>
</dbReference>
<dbReference type="PANTHER" id="PTHR42944:SF1">
    <property type="entry name" value="ADENINE DNA GLYCOSYLASE"/>
    <property type="match status" value="1"/>
</dbReference>
<dbReference type="InterPro" id="IPR011257">
    <property type="entry name" value="DNA_glycosylase"/>
</dbReference>
<dbReference type="InterPro" id="IPR000445">
    <property type="entry name" value="HhH_motif"/>
</dbReference>
<evidence type="ECO:0000313" key="16">
    <source>
        <dbReference type="EMBL" id="HEX69627.1"/>
    </source>
</evidence>
<dbReference type="CDD" id="cd00056">
    <property type="entry name" value="ENDO3c"/>
    <property type="match status" value="1"/>
</dbReference>
<keyword evidence="11" id="KW-0408">Iron</keyword>
<gene>
    <name evidence="16" type="ORF">ENP13_00035</name>
</gene>
<evidence type="ECO:0000256" key="5">
    <source>
        <dbReference type="ARBA" id="ARBA00012045"/>
    </source>
</evidence>
<dbReference type="GO" id="GO:0034039">
    <property type="term" value="F:8-oxo-7,8-dihydroguanine DNA N-glycosylase activity"/>
    <property type="evidence" value="ECO:0007669"/>
    <property type="project" value="TreeGrafter"/>
</dbReference>
<dbReference type="InterPro" id="IPR004035">
    <property type="entry name" value="Endouclease-III_FeS-bd_BS"/>
</dbReference>
<protein>
    <recommendedName>
        <fullName evidence="6">Adenine DNA glycosylase</fullName>
        <ecNumber evidence="5">3.2.2.31</ecNumber>
    </recommendedName>
</protein>
<name>A0A7C2W5Q5_9BACT</name>
<evidence type="ECO:0000256" key="1">
    <source>
        <dbReference type="ARBA" id="ARBA00000843"/>
    </source>
</evidence>
<keyword evidence="12" id="KW-0411">Iron-sulfur</keyword>
<evidence type="ECO:0000256" key="13">
    <source>
        <dbReference type="ARBA" id="ARBA00023204"/>
    </source>
</evidence>
<evidence type="ECO:0000256" key="6">
    <source>
        <dbReference type="ARBA" id="ARBA00022023"/>
    </source>
</evidence>
<keyword evidence="8" id="KW-0479">Metal-binding</keyword>
<dbReference type="InterPro" id="IPR003265">
    <property type="entry name" value="HhH-GPD_domain"/>
</dbReference>
<dbReference type="GO" id="GO:0006298">
    <property type="term" value="P:mismatch repair"/>
    <property type="evidence" value="ECO:0007669"/>
    <property type="project" value="TreeGrafter"/>
</dbReference>
<sequence>MGEAVGIDPLDELQPGQIAQVRERLLAWYRAGHRDLPWRQTRDPYHILVSEIMLQQTQAERVIPKYREFLNRFPTIQSLAAASTAEVIKVWAGLGYNRRAVYLQRTAQAVEERHGGQMPRDRAKLERLPGVGRYTAGAVLCFAFGEDVGFWDTNIARVLHRVFAGPELPARRLSARQLDALAERLVPPGRGYEWNQALIELGAVQCTARRPACLTCPLQACCRSFPEIQTLLSALPRGTRLKRETPFAGSTRYYRGRLIEYLRQAPDGTEVDLLTLGYRLRPDFSSEHLPWLQQLVEGLMRDGLVLAEERAGYDATDPRRLHVRLP</sequence>
<keyword evidence="9" id="KW-0227">DNA damage</keyword>
<dbReference type="Gene3D" id="1.10.1670.10">
    <property type="entry name" value="Helix-hairpin-Helix base-excision DNA repair enzymes (C-terminal)"/>
    <property type="match status" value="1"/>
</dbReference>
<evidence type="ECO:0000256" key="10">
    <source>
        <dbReference type="ARBA" id="ARBA00022801"/>
    </source>
</evidence>
<keyword evidence="14" id="KW-0326">Glycosidase</keyword>
<comment type="caution">
    <text evidence="16">The sequence shown here is derived from an EMBL/GenBank/DDBJ whole genome shotgun (WGS) entry which is preliminary data.</text>
</comment>
<proteinExistence type="inferred from homology"/>
<dbReference type="GO" id="GO:0051539">
    <property type="term" value="F:4 iron, 4 sulfur cluster binding"/>
    <property type="evidence" value="ECO:0007669"/>
    <property type="project" value="UniProtKB-KW"/>
</dbReference>
<comment type="similarity">
    <text evidence="4">Belongs to the Nth/MutY family.</text>
</comment>
<dbReference type="InterPro" id="IPR023170">
    <property type="entry name" value="HhH_base_excis_C"/>
</dbReference>
<dbReference type="PROSITE" id="PS01155">
    <property type="entry name" value="ENDONUCLEASE_III_2"/>
    <property type="match status" value="1"/>
</dbReference>
<comment type="cofactor">
    <cofactor evidence="2">
        <name>[4Fe-4S] cluster</name>
        <dbReference type="ChEBI" id="CHEBI:49883"/>
    </cofactor>
</comment>
<feature type="domain" description="HhH-GPD" evidence="15">
    <location>
        <begin position="53"/>
        <end position="204"/>
    </location>
</feature>
<dbReference type="InterPro" id="IPR004036">
    <property type="entry name" value="Endonuclease-III-like_CS2"/>
</dbReference>
<dbReference type="FunFam" id="1.10.340.30:FF:000001">
    <property type="entry name" value="Endonuclease III"/>
    <property type="match status" value="1"/>
</dbReference>
<dbReference type="Pfam" id="PF00730">
    <property type="entry name" value="HhH-GPD"/>
    <property type="match status" value="1"/>
</dbReference>
<dbReference type="GO" id="GO:0046872">
    <property type="term" value="F:metal ion binding"/>
    <property type="evidence" value="ECO:0007669"/>
    <property type="project" value="UniProtKB-KW"/>
</dbReference>
<dbReference type="Pfam" id="PF00633">
    <property type="entry name" value="HHH"/>
    <property type="match status" value="1"/>
</dbReference>
<evidence type="ECO:0000256" key="7">
    <source>
        <dbReference type="ARBA" id="ARBA00022485"/>
    </source>
</evidence>
<dbReference type="PROSITE" id="PS00764">
    <property type="entry name" value="ENDONUCLEASE_III_1"/>
    <property type="match status" value="1"/>
</dbReference>
<dbReference type="GO" id="GO:0006284">
    <property type="term" value="P:base-excision repair"/>
    <property type="evidence" value="ECO:0007669"/>
    <property type="project" value="InterPro"/>
</dbReference>
<comment type="catalytic activity">
    <reaction evidence="1">
        <text>Hydrolyzes free adenine bases from 7,8-dihydro-8-oxoguanine:adenine mismatched double-stranded DNA, leaving an apurinic site.</text>
        <dbReference type="EC" id="3.2.2.31"/>
    </reaction>
</comment>
<dbReference type="Gene3D" id="1.10.340.30">
    <property type="entry name" value="Hypothetical protein, domain 2"/>
    <property type="match status" value="1"/>
</dbReference>
<comment type="function">
    <text evidence="3">Adenine glycosylase active on G-A mispairs. MutY also corrects error-prone DNA synthesis past GO lesions which are due to the oxidatively damaged form of guanine: 7,8-dihydro-8-oxoguanine (8-oxo-dGTP).</text>
</comment>
<evidence type="ECO:0000256" key="14">
    <source>
        <dbReference type="ARBA" id="ARBA00023295"/>
    </source>
</evidence>
<dbReference type="AlphaFoldDB" id="A0A7C2W5Q5"/>
<evidence type="ECO:0000256" key="8">
    <source>
        <dbReference type="ARBA" id="ARBA00022723"/>
    </source>
</evidence>
<dbReference type="PANTHER" id="PTHR42944">
    <property type="entry name" value="ADENINE DNA GLYCOSYLASE"/>
    <property type="match status" value="1"/>
</dbReference>
<evidence type="ECO:0000256" key="4">
    <source>
        <dbReference type="ARBA" id="ARBA00008343"/>
    </source>
</evidence>